<dbReference type="AlphaFoldDB" id="A0A2U1TAC2"/>
<proteinExistence type="inferred from homology"/>
<dbReference type="GO" id="GO:0017004">
    <property type="term" value="P:cytochrome complex assembly"/>
    <property type="evidence" value="ECO:0007669"/>
    <property type="project" value="InterPro"/>
</dbReference>
<dbReference type="EMBL" id="QEFB01000018">
    <property type="protein sequence ID" value="PWC04623.1"/>
    <property type="molecule type" value="Genomic_DNA"/>
</dbReference>
<evidence type="ECO:0000256" key="1">
    <source>
        <dbReference type="ARBA" id="ARBA00004141"/>
    </source>
</evidence>
<dbReference type="GO" id="GO:0016020">
    <property type="term" value="C:membrane"/>
    <property type="evidence" value="ECO:0007669"/>
    <property type="project" value="UniProtKB-SubCell"/>
</dbReference>
<gene>
    <name evidence="8" type="ORF">DF223_14350</name>
</gene>
<comment type="caution">
    <text evidence="8">The sequence shown here is derived from an EMBL/GenBank/DDBJ whole genome shotgun (WGS) entry which is preliminary data.</text>
</comment>
<feature type="transmembrane region" description="Helical" evidence="6">
    <location>
        <begin position="61"/>
        <end position="90"/>
    </location>
</feature>
<feature type="transmembrane region" description="Helical" evidence="6">
    <location>
        <begin position="12"/>
        <end position="40"/>
    </location>
</feature>
<dbReference type="Proteomes" id="UP000244962">
    <property type="component" value="Unassembled WGS sequence"/>
</dbReference>
<feature type="transmembrane region" description="Helical" evidence="6">
    <location>
        <begin position="138"/>
        <end position="161"/>
    </location>
</feature>
<keyword evidence="4 6" id="KW-1133">Transmembrane helix</keyword>
<feature type="transmembrane region" description="Helical" evidence="6">
    <location>
        <begin position="96"/>
        <end position="118"/>
    </location>
</feature>
<evidence type="ECO:0000256" key="6">
    <source>
        <dbReference type="SAM" id="Phobius"/>
    </source>
</evidence>
<dbReference type="Pfam" id="PF02683">
    <property type="entry name" value="DsbD_TM"/>
    <property type="match status" value="1"/>
</dbReference>
<feature type="transmembrane region" description="Helical" evidence="6">
    <location>
        <begin position="209"/>
        <end position="233"/>
    </location>
</feature>
<evidence type="ECO:0000313" key="8">
    <source>
        <dbReference type="EMBL" id="PWC04623.1"/>
    </source>
</evidence>
<dbReference type="PANTHER" id="PTHR31272">
    <property type="entry name" value="CYTOCHROME C-TYPE BIOGENESIS PROTEIN HI_1454-RELATED"/>
    <property type="match status" value="1"/>
</dbReference>
<dbReference type="PANTHER" id="PTHR31272:SF4">
    <property type="entry name" value="CYTOCHROME C-TYPE BIOGENESIS PROTEIN HI_1454-RELATED"/>
    <property type="match status" value="1"/>
</dbReference>
<evidence type="ECO:0000313" key="9">
    <source>
        <dbReference type="Proteomes" id="UP000244962"/>
    </source>
</evidence>
<keyword evidence="5 6" id="KW-0472">Membrane</keyword>
<sequence>MNPGEIIFNGQLLAAIPIALLAGLVSFASPCVLPLVPGYLGYVGGMSNGARSKATPARSRVLLGATLFVLGFSLVFVLIGAFAGTVGAFVVRWEDIITRVLGVVVIVMGLVFIGQFSFLQRTVKSNFRPATGLAGAPLLGIVFAVGWTPCLGPTLIAINALSFESGSTGRGAILALFYCVGLGIPFILVAAGLNWVTGSVAFLKRHIRAINIGGGILLVIIGVLMVTGVWGIFMSKLGVVISGFVPAI</sequence>
<evidence type="ECO:0000259" key="7">
    <source>
        <dbReference type="Pfam" id="PF02683"/>
    </source>
</evidence>
<evidence type="ECO:0000256" key="2">
    <source>
        <dbReference type="ARBA" id="ARBA00006143"/>
    </source>
</evidence>
<organism evidence="8 9">
    <name type="scientific">Mycetocola zhujimingii</name>
    <dbReference type="NCBI Taxonomy" id="2079792"/>
    <lineage>
        <taxon>Bacteria</taxon>
        <taxon>Bacillati</taxon>
        <taxon>Actinomycetota</taxon>
        <taxon>Actinomycetes</taxon>
        <taxon>Micrococcales</taxon>
        <taxon>Microbacteriaceae</taxon>
        <taxon>Mycetocola</taxon>
    </lineage>
</organism>
<dbReference type="InterPro" id="IPR051790">
    <property type="entry name" value="Cytochrome_c-biogenesis_DsbD"/>
</dbReference>
<name>A0A2U1TAC2_9MICO</name>
<keyword evidence="9" id="KW-1185">Reference proteome</keyword>
<protein>
    <submittedName>
        <fullName evidence="8">Cytochrome C biogenesis protein</fullName>
    </submittedName>
</protein>
<keyword evidence="3 6" id="KW-0812">Transmembrane</keyword>
<comment type="similarity">
    <text evidence="2">Belongs to the DsbD family.</text>
</comment>
<evidence type="ECO:0000256" key="4">
    <source>
        <dbReference type="ARBA" id="ARBA00022989"/>
    </source>
</evidence>
<reference evidence="9" key="1">
    <citation type="submission" date="2018-04" db="EMBL/GenBank/DDBJ databases">
        <authorList>
            <person name="Liu S."/>
            <person name="Wang Z."/>
            <person name="Li J."/>
        </authorList>
    </citation>
    <scope>NUCLEOTIDE SEQUENCE [LARGE SCALE GENOMIC DNA]</scope>
    <source>
        <strain evidence="9">622</strain>
    </source>
</reference>
<feature type="domain" description="Cytochrome C biogenesis protein transmembrane" evidence="7">
    <location>
        <begin position="14"/>
        <end position="200"/>
    </location>
</feature>
<accession>A0A2U1TAC2</accession>
<evidence type="ECO:0000256" key="5">
    <source>
        <dbReference type="ARBA" id="ARBA00023136"/>
    </source>
</evidence>
<evidence type="ECO:0000256" key="3">
    <source>
        <dbReference type="ARBA" id="ARBA00022692"/>
    </source>
</evidence>
<dbReference type="InterPro" id="IPR003834">
    <property type="entry name" value="Cyt_c_assmbl_TM_dom"/>
</dbReference>
<dbReference type="RefSeq" id="WP_108963690.1">
    <property type="nucleotide sequence ID" value="NZ_QEFB01000018.1"/>
</dbReference>
<comment type="subcellular location">
    <subcellularLocation>
        <location evidence="1">Membrane</location>
        <topology evidence="1">Multi-pass membrane protein</topology>
    </subcellularLocation>
</comment>
<feature type="transmembrane region" description="Helical" evidence="6">
    <location>
        <begin position="173"/>
        <end position="197"/>
    </location>
</feature>